<keyword evidence="7" id="KW-0007">Acetylation</keyword>
<sequence length="902" mass="101148">MAAFRSQRVTRSSVGSNGLDENFCGRTLRNRSIVHPDDSSPFPQLRSRSPKKKQDAVPQQKGVNGGKVTECKQHHTRESWVSPRKRGLSCSEKDNHEKKVLDICDPILPVYKRVKRCSRSESADGLDDTSSFVKNEKASVERKGPAANNDGDLSQLKRARRFLLLDDCDKREIKKANELDDGCDDPALLKEVSAHQAANGIGEKDAAVAVECNECEPHDLNSKPKCVDVVDTCASILPTETENRNLGGHSLLLNGSKAATCSEPDVPSTDSEWEDDRTISDCHSVSQQSTTILATENPLQIRESEEEVDVVGYSLFQSKEQCFENASCSIDAAQDVEQISGVPDPSAVLDCGPGPLLEPQEHRYALRTSPRRAAGNKCSSQKISSPPRDSGQAEDKSLSLHECEKTGGAGVAADIEHCVKLEEGNSQAKGELPQDGPGEGFSGSVPDSPSQERGSDRGRLSVSRESSSQQSREEEEEEPDVYYFESDHVALKHNKDYQRLLQTIAVLEAQRAQAIQDLECLSRHQKEGLKEPITFVENLQQQVDMGFPCPQRVVQLPQIPWDHYTSGLGNFEKEYRNKKHNTRRLKLVFDKGLPVRPKSPMDSKKDAESASSSFYSSTLPSSDAPEVMINSRAQVIRGRICDDSKSETFNQLWSVEEQKRLEELLLKYPPEEVETRRWQKIADKLGNRTAKQVASRVQKYFIKLAKAGIPIPGRTPNLYLHSKKSSNRRQHPLNKHLFRPSTFMTSHEPPVYMDDEDDRSSFYSSQLDAAADEEISDDESIPPSFRHTAEYKEMMSLKKLKKQKLEMMQAESSFVQHIGFKCDNCGTEPILGLRWHCQDCPPESSVDFCDSCSDCLYETETHKADHQLDPVYKAETFLDRDYCMSQDTSYNYLDPNYFPANR</sequence>
<evidence type="ECO:0000256" key="9">
    <source>
        <dbReference type="ARBA" id="ARBA00023125"/>
    </source>
</evidence>
<evidence type="ECO:0000256" key="8">
    <source>
        <dbReference type="ARBA" id="ARBA00023015"/>
    </source>
</evidence>
<dbReference type="InterPro" id="IPR001005">
    <property type="entry name" value="SANT/Myb"/>
</dbReference>
<keyword evidence="2" id="KW-0597">Phosphoprotein</keyword>
<feature type="region of interest" description="Disordered" evidence="17">
    <location>
        <begin position="593"/>
        <end position="622"/>
    </location>
</feature>
<evidence type="ECO:0000256" key="6">
    <source>
        <dbReference type="ARBA" id="ARBA00022843"/>
    </source>
</evidence>
<keyword evidence="3" id="KW-0479">Metal-binding</keyword>
<evidence type="ECO:0000256" key="10">
    <source>
        <dbReference type="ARBA" id="ARBA00023163"/>
    </source>
</evidence>
<keyword evidence="9" id="KW-0238">DNA-binding</keyword>
<feature type="domain" description="HTH myb-type" evidence="20">
    <location>
        <begin position="653"/>
        <end position="705"/>
    </location>
</feature>
<dbReference type="OMA" id="PCTDSQV"/>
<gene>
    <name evidence="21" type="ORF">chiPu_0016394</name>
</gene>
<dbReference type="CDD" id="cd02341">
    <property type="entry name" value="ZZ_ZZZ3"/>
    <property type="match status" value="1"/>
</dbReference>
<dbReference type="OrthoDB" id="20473at2759"/>
<dbReference type="AlphaFoldDB" id="A0A401T5E3"/>
<dbReference type="InterPro" id="IPR009057">
    <property type="entry name" value="Homeodomain-like_sf"/>
</dbReference>
<dbReference type="GO" id="GO:0003677">
    <property type="term" value="F:DNA binding"/>
    <property type="evidence" value="ECO:0007669"/>
    <property type="project" value="UniProtKB-KW"/>
</dbReference>
<dbReference type="InterPro" id="IPR017930">
    <property type="entry name" value="Myb_dom"/>
</dbReference>
<dbReference type="GO" id="GO:0051726">
    <property type="term" value="P:regulation of cell cycle"/>
    <property type="evidence" value="ECO:0007669"/>
    <property type="project" value="UniProtKB-ARBA"/>
</dbReference>
<evidence type="ECO:0000256" key="15">
    <source>
        <dbReference type="PROSITE-ProRule" id="PRU00228"/>
    </source>
</evidence>
<keyword evidence="11" id="KW-0539">Nucleus</keyword>
<dbReference type="GO" id="GO:0140672">
    <property type="term" value="C:ATAC complex"/>
    <property type="evidence" value="ECO:0007669"/>
    <property type="project" value="UniProtKB-ARBA"/>
</dbReference>
<dbReference type="CDD" id="cd00167">
    <property type="entry name" value="SANT"/>
    <property type="match status" value="1"/>
</dbReference>
<dbReference type="PROSITE" id="PS50090">
    <property type="entry name" value="MYB_LIKE"/>
    <property type="match status" value="1"/>
</dbReference>
<evidence type="ECO:0000256" key="16">
    <source>
        <dbReference type="SAM" id="Coils"/>
    </source>
</evidence>
<keyword evidence="1" id="KW-1017">Isopeptide bond</keyword>
<dbReference type="Gene3D" id="1.10.10.60">
    <property type="entry name" value="Homeodomain-like"/>
    <property type="match status" value="1"/>
</dbReference>
<evidence type="ECO:0000256" key="11">
    <source>
        <dbReference type="ARBA" id="ARBA00023242"/>
    </source>
</evidence>
<evidence type="ECO:0000256" key="17">
    <source>
        <dbReference type="SAM" id="MobiDB-lite"/>
    </source>
</evidence>
<proteinExistence type="predicted"/>
<feature type="region of interest" description="Disordered" evidence="17">
    <location>
        <begin position="368"/>
        <end position="397"/>
    </location>
</feature>
<dbReference type="InterPro" id="IPR000433">
    <property type="entry name" value="Znf_ZZ"/>
</dbReference>
<evidence type="ECO:0000259" key="19">
    <source>
        <dbReference type="PROSITE" id="PS50135"/>
    </source>
</evidence>
<dbReference type="Proteomes" id="UP000287033">
    <property type="component" value="Unassembled WGS sequence"/>
</dbReference>
<evidence type="ECO:0000256" key="5">
    <source>
        <dbReference type="ARBA" id="ARBA00022833"/>
    </source>
</evidence>
<dbReference type="GO" id="GO:0008270">
    <property type="term" value="F:zinc ion binding"/>
    <property type="evidence" value="ECO:0007669"/>
    <property type="project" value="UniProtKB-KW"/>
</dbReference>
<dbReference type="InterPro" id="IPR037830">
    <property type="entry name" value="ZZZ3"/>
</dbReference>
<organism evidence="21 22">
    <name type="scientific">Chiloscyllium punctatum</name>
    <name type="common">Brownbanded bambooshark</name>
    <name type="synonym">Hemiscyllium punctatum</name>
    <dbReference type="NCBI Taxonomy" id="137246"/>
    <lineage>
        <taxon>Eukaryota</taxon>
        <taxon>Metazoa</taxon>
        <taxon>Chordata</taxon>
        <taxon>Craniata</taxon>
        <taxon>Vertebrata</taxon>
        <taxon>Chondrichthyes</taxon>
        <taxon>Elasmobranchii</taxon>
        <taxon>Galeomorphii</taxon>
        <taxon>Galeoidea</taxon>
        <taxon>Orectolobiformes</taxon>
        <taxon>Hemiscylliidae</taxon>
        <taxon>Chiloscyllium</taxon>
    </lineage>
</organism>
<reference evidence="21 22" key="1">
    <citation type="journal article" date="2018" name="Nat. Ecol. Evol.">
        <title>Shark genomes provide insights into elasmobranch evolution and the origin of vertebrates.</title>
        <authorList>
            <person name="Hara Y"/>
            <person name="Yamaguchi K"/>
            <person name="Onimaru K"/>
            <person name="Kadota M"/>
            <person name="Koyanagi M"/>
            <person name="Keeley SD"/>
            <person name="Tatsumi K"/>
            <person name="Tanaka K"/>
            <person name="Motone F"/>
            <person name="Kageyama Y"/>
            <person name="Nozu R"/>
            <person name="Adachi N"/>
            <person name="Nishimura O"/>
            <person name="Nakagawa R"/>
            <person name="Tanegashima C"/>
            <person name="Kiyatake I"/>
            <person name="Matsumoto R"/>
            <person name="Murakumo K"/>
            <person name="Nishida K"/>
            <person name="Terakita A"/>
            <person name="Kuratani S"/>
            <person name="Sato K"/>
            <person name="Hyodo S Kuraku.S."/>
        </authorList>
    </citation>
    <scope>NUCLEOTIDE SEQUENCE [LARGE SCALE GENOMIC DNA]</scope>
</reference>
<dbReference type="SMART" id="SM00717">
    <property type="entry name" value="SANT"/>
    <property type="match status" value="1"/>
</dbReference>
<feature type="compositionally biased region" description="Low complexity" evidence="17">
    <location>
        <begin position="609"/>
        <end position="622"/>
    </location>
</feature>
<dbReference type="Pfam" id="PF00249">
    <property type="entry name" value="Myb_DNA-binding"/>
    <property type="match status" value="1"/>
</dbReference>
<evidence type="ECO:0000256" key="3">
    <source>
        <dbReference type="ARBA" id="ARBA00022723"/>
    </source>
</evidence>
<dbReference type="SUPFAM" id="SSF46689">
    <property type="entry name" value="Homeodomain-like"/>
    <property type="match status" value="1"/>
</dbReference>
<accession>A0A401T5E3</accession>
<feature type="coiled-coil region" evidence="16">
    <location>
        <begin position="497"/>
        <end position="524"/>
    </location>
</feature>
<feature type="compositionally biased region" description="Basic and acidic residues" evidence="17">
    <location>
        <begin position="599"/>
        <end position="608"/>
    </location>
</feature>
<feature type="compositionally biased region" description="Basic and acidic residues" evidence="17">
    <location>
        <begin position="69"/>
        <end position="78"/>
    </location>
</feature>
<dbReference type="PROSITE" id="PS50135">
    <property type="entry name" value="ZF_ZZ_2"/>
    <property type="match status" value="1"/>
</dbReference>
<keyword evidence="6" id="KW-0832">Ubl conjugation</keyword>
<evidence type="ECO:0000313" key="22">
    <source>
        <dbReference type="Proteomes" id="UP000287033"/>
    </source>
</evidence>
<evidence type="ECO:0000256" key="7">
    <source>
        <dbReference type="ARBA" id="ARBA00022990"/>
    </source>
</evidence>
<comment type="caution">
    <text evidence="21">The sequence shown here is derived from an EMBL/GenBank/DDBJ whole genome shotgun (WGS) entry which is preliminary data.</text>
</comment>
<dbReference type="PROSITE" id="PS01357">
    <property type="entry name" value="ZF_ZZ_1"/>
    <property type="match status" value="1"/>
</dbReference>
<dbReference type="InterPro" id="IPR043145">
    <property type="entry name" value="Znf_ZZ_sf"/>
</dbReference>
<evidence type="ECO:0000256" key="13">
    <source>
        <dbReference type="ARBA" id="ARBA00062553"/>
    </source>
</evidence>
<evidence type="ECO:0000256" key="4">
    <source>
        <dbReference type="ARBA" id="ARBA00022771"/>
    </source>
</evidence>
<dbReference type="PROSITE" id="PS51294">
    <property type="entry name" value="HTH_MYB"/>
    <property type="match status" value="1"/>
</dbReference>
<evidence type="ECO:0000256" key="2">
    <source>
        <dbReference type="ARBA" id="ARBA00022553"/>
    </source>
</evidence>
<comment type="subunit">
    <text evidence="13">Component of the ADA2A-containing complex (ATAC), composed of KAT14, KAT2A, TADA2L, TADA3L, ZZ3, MBIP, WDR5, YEATS2, CCDC101 and DR1. Interacts via (ZZ-type zinc finger) with histone H3 in a methylation-independent manner and acetylation on 'Lys-4' (H3K4ac) moderately enhances the interaction.</text>
</comment>
<comment type="function">
    <text evidence="12">Histone H3 reader that is required for the ATAC complex-mediated maintenance of histone acetylation and gene activation. Component of the ATAC complex, a complex with histone acetyltransferase activity on histones H3 and H4.</text>
</comment>
<keyword evidence="5" id="KW-0862">Zinc</keyword>
<evidence type="ECO:0000313" key="21">
    <source>
        <dbReference type="EMBL" id="GCC37886.1"/>
    </source>
</evidence>
<feature type="domain" description="ZZ-type" evidence="19">
    <location>
        <begin position="817"/>
        <end position="876"/>
    </location>
</feature>
<keyword evidence="8" id="KW-0805">Transcription regulation</keyword>
<dbReference type="FunFam" id="1.10.10.60:FF:000128">
    <property type="entry name" value="Putative ZZ-type zinc finger-containing protein 3"/>
    <property type="match status" value="1"/>
</dbReference>
<dbReference type="PANTHER" id="PTHR22705:SF0">
    <property type="entry name" value="ZZ-TYPE ZINC FINGER-CONTAINING PROTEIN 3"/>
    <property type="match status" value="1"/>
</dbReference>
<feature type="region of interest" description="Disordered" evidence="17">
    <location>
        <begin position="1"/>
        <end position="89"/>
    </location>
</feature>
<dbReference type="EMBL" id="BEZZ01001075">
    <property type="protein sequence ID" value="GCC37886.1"/>
    <property type="molecule type" value="Genomic_DNA"/>
</dbReference>
<evidence type="ECO:0000256" key="12">
    <source>
        <dbReference type="ARBA" id="ARBA00053098"/>
    </source>
</evidence>
<keyword evidence="16" id="KW-0175">Coiled coil</keyword>
<keyword evidence="10" id="KW-0804">Transcription</keyword>
<dbReference type="Gene3D" id="3.30.60.90">
    <property type="match status" value="1"/>
</dbReference>
<evidence type="ECO:0000256" key="14">
    <source>
        <dbReference type="ARBA" id="ARBA00068620"/>
    </source>
</evidence>
<evidence type="ECO:0000259" key="18">
    <source>
        <dbReference type="PROSITE" id="PS50090"/>
    </source>
</evidence>
<dbReference type="STRING" id="137246.A0A401T5E3"/>
<dbReference type="InterPro" id="IPR041981">
    <property type="entry name" value="ZZZ3_ZZ"/>
</dbReference>
<keyword evidence="22" id="KW-1185">Reference proteome</keyword>
<protein>
    <recommendedName>
        <fullName evidence="14">ZZ-type zinc finger-containing protein 3</fullName>
    </recommendedName>
</protein>
<feature type="domain" description="Myb-like" evidence="18">
    <location>
        <begin position="653"/>
        <end position="701"/>
    </location>
</feature>
<keyword evidence="4 15" id="KW-0863">Zinc-finger</keyword>
<evidence type="ECO:0000259" key="20">
    <source>
        <dbReference type="PROSITE" id="PS51294"/>
    </source>
</evidence>
<evidence type="ECO:0000256" key="1">
    <source>
        <dbReference type="ARBA" id="ARBA00022499"/>
    </source>
</evidence>
<dbReference type="SUPFAM" id="SSF57850">
    <property type="entry name" value="RING/U-box"/>
    <property type="match status" value="1"/>
</dbReference>
<name>A0A401T5E3_CHIPU</name>
<dbReference type="Pfam" id="PF00569">
    <property type="entry name" value="ZZ"/>
    <property type="match status" value="1"/>
</dbReference>
<feature type="compositionally biased region" description="Polar residues" evidence="17">
    <location>
        <begin position="7"/>
        <end position="16"/>
    </location>
</feature>
<dbReference type="GO" id="GO:0051302">
    <property type="term" value="P:regulation of cell division"/>
    <property type="evidence" value="ECO:0007669"/>
    <property type="project" value="UniProtKB-ARBA"/>
</dbReference>
<dbReference type="PANTHER" id="PTHR22705">
    <property type="entry name" value="ZINC FINGER, ZZ DOMAIN CONTAINING 3"/>
    <property type="match status" value="1"/>
</dbReference>
<feature type="region of interest" description="Disordered" evidence="17">
    <location>
        <begin position="427"/>
        <end position="480"/>
    </location>
</feature>